<feature type="compositionally biased region" description="Acidic residues" evidence="1">
    <location>
        <begin position="39"/>
        <end position="50"/>
    </location>
</feature>
<feature type="non-terminal residue" evidence="3">
    <location>
        <position position="84"/>
    </location>
</feature>
<feature type="non-terminal residue" evidence="3">
    <location>
        <position position="1"/>
    </location>
</feature>
<organism evidence="3 4">
    <name type="scientific">Rotaria magnacalcarata</name>
    <dbReference type="NCBI Taxonomy" id="392030"/>
    <lineage>
        <taxon>Eukaryota</taxon>
        <taxon>Metazoa</taxon>
        <taxon>Spiralia</taxon>
        <taxon>Gnathifera</taxon>
        <taxon>Rotifera</taxon>
        <taxon>Eurotatoria</taxon>
        <taxon>Bdelloidea</taxon>
        <taxon>Philodinida</taxon>
        <taxon>Philodinidae</taxon>
        <taxon>Rotaria</taxon>
    </lineage>
</organism>
<name>A0A8S2XCT1_9BILA</name>
<feature type="compositionally biased region" description="Basic and acidic residues" evidence="1">
    <location>
        <begin position="20"/>
        <end position="29"/>
    </location>
</feature>
<accession>A0A8S2XCT1</accession>
<dbReference type="EMBL" id="CAJOBJ010077578">
    <property type="protein sequence ID" value="CAF4486834.1"/>
    <property type="molecule type" value="Genomic_DNA"/>
</dbReference>
<feature type="region of interest" description="Disordered" evidence="1">
    <location>
        <begin position="65"/>
        <end position="84"/>
    </location>
</feature>
<feature type="compositionally biased region" description="Polar residues" evidence="1">
    <location>
        <begin position="1"/>
        <end position="19"/>
    </location>
</feature>
<sequence length="84" mass="9432">GTQVDSTIVQSTVGAQTSDSLHRPTKERQCLPSVHIDNDADADVDDDDDVEKGNEVIRKIKTTTTTRKYEVKRRHSSHHTSEDE</sequence>
<gene>
    <name evidence="3" type="ORF">GIL414_LOCUS34071</name>
    <name evidence="2" type="ORF">SMN809_LOCUS33528</name>
</gene>
<proteinExistence type="predicted"/>
<dbReference type="Proteomes" id="UP000681720">
    <property type="component" value="Unassembled WGS sequence"/>
</dbReference>
<evidence type="ECO:0000256" key="1">
    <source>
        <dbReference type="SAM" id="MobiDB-lite"/>
    </source>
</evidence>
<feature type="region of interest" description="Disordered" evidence="1">
    <location>
        <begin position="1"/>
        <end position="50"/>
    </location>
</feature>
<dbReference type="Proteomes" id="UP000676336">
    <property type="component" value="Unassembled WGS sequence"/>
</dbReference>
<evidence type="ECO:0000313" key="4">
    <source>
        <dbReference type="Proteomes" id="UP000681720"/>
    </source>
</evidence>
<evidence type="ECO:0000313" key="3">
    <source>
        <dbReference type="EMBL" id="CAF4486834.1"/>
    </source>
</evidence>
<dbReference type="AlphaFoldDB" id="A0A8S2XCT1"/>
<evidence type="ECO:0000313" key="2">
    <source>
        <dbReference type="EMBL" id="CAF4469670.1"/>
    </source>
</evidence>
<protein>
    <submittedName>
        <fullName evidence="3">Uncharacterized protein</fullName>
    </submittedName>
</protein>
<comment type="caution">
    <text evidence="3">The sequence shown here is derived from an EMBL/GenBank/DDBJ whole genome shotgun (WGS) entry which is preliminary data.</text>
</comment>
<dbReference type="EMBL" id="CAJOBI010073722">
    <property type="protein sequence ID" value="CAF4469670.1"/>
    <property type="molecule type" value="Genomic_DNA"/>
</dbReference>
<reference evidence="3" key="1">
    <citation type="submission" date="2021-02" db="EMBL/GenBank/DDBJ databases">
        <authorList>
            <person name="Nowell W R."/>
        </authorList>
    </citation>
    <scope>NUCLEOTIDE SEQUENCE</scope>
</reference>